<reference evidence="1" key="1">
    <citation type="submission" date="2022-07" db="EMBL/GenBank/DDBJ databases">
        <title>Phylogenomic reconstructions and comparative analyses of Kickxellomycotina fungi.</title>
        <authorList>
            <person name="Reynolds N.K."/>
            <person name="Stajich J.E."/>
            <person name="Barry K."/>
            <person name="Grigoriev I.V."/>
            <person name="Crous P."/>
            <person name="Smith M.E."/>
        </authorList>
    </citation>
    <scope>NUCLEOTIDE SEQUENCE</scope>
    <source>
        <strain evidence="1">CBS 190363</strain>
    </source>
</reference>
<dbReference type="EMBL" id="JANBVB010001231">
    <property type="protein sequence ID" value="KAJ2890745.1"/>
    <property type="molecule type" value="Genomic_DNA"/>
</dbReference>
<organism evidence="1 2">
    <name type="scientific">Coemansia aciculifera</name>
    <dbReference type="NCBI Taxonomy" id="417176"/>
    <lineage>
        <taxon>Eukaryota</taxon>
        <taxon>Fungi</taxon>
        <taxon>Fungi incertae sedis</taxon>
        <taxon>Zoopagomycota</taxon>
        <taxon>Kickxellomycotina</taxon>
        <taxon>Kickxellomycetes</taxon>
        <taxon>Kickxellales</taxon>
        <taxon>Kickxellaceae</taxon>
        <taxon>Coemansia</taxon>
    </lineage>
</organism>
<accession>A0ACC1M0V1</accession>
<keyword evidence="2" id="KW-1185">Reference proteome</keyword>
<comment type="caution">
    <text evidence="1">The sequence shown here is derived from an EMBL/GenBank/DDBJ whole genome shotgun (WGS) entry which is preliminary data.</text>
</comment>
<evidence type="ECO:0000313" key="2">
    <source>
        <dbReference type="Proteomes" id="UP001139981"/>
    </source>
</evidence>
<name>A0ACC1M0V1_9FUNG</name>
<gene>
    <name evidence="1" type="ORF">IWW38_003966</name>
</gene>
<evidence type="ECO:0000313" key="1">
    <source>
        <dbReference type="EMBL" id="KAJ2890745.1"/>
    </source>
</evidence>
<dbReference type="Proteomes" id="UP001139981">
    <property type="component" value="Unassembled WGS sequence"/>
</dbReference>
<protein>
    <submittedName>
        <fullName evidence="1">Uncharacterized protein</fullName>
    </submittedName>
</protein>
<proteinExistence type="predicted"/>
<sequence length="629" mass="67395">MEGSMPAALVDLTESLLGGGEAEAERRWEQEDAEMREAAHVETVEDGAPLPPLQPVLGGSMERGRARVSAGNQLLSRIVSRSVITSISRELERRRRRPQLAPGVEAENGYAENGNVEDYDDREEDEEEADEEEADEEEADDRAAFAPSAYVMDFTGRLNLYYHVSVFILSVLEASIDDSIAAASSSRNATAATGSRVDTGATSSSSSQDPYAQEREQMGGSSLPEAMVMDADDGAQELQFRMFLLPGAIDQALAEYASTHTSGAEPATPDAPLMQRLSFGTREHNTAVGGDQRRLLWQREREEKLQRLRDIARAMRDERGGIQIPVAVLGLRINSELRRSTRAAMGNLGERRESAAAAAPPAPATAAGALSHSLGLHDALRGLRNRLSGIVPGFLAGHAHPARQVPPTASPADSDIQPEQVPALSDVAAEGGTATAAAAAAGDDQQQPGLSVYITIHYMPLGNPLMLPMAAYALFPELVAEDSNNRAAAASAAENNGGSGVSSGNNYDLFMEIANIIGQASSTTVSQDVIDKRLRKYVYYKGGERRCPVARLLTNEDGDDGDEALKEIPLVSADRCPVCLDDFETGDVLRVLECHHGLHMTCGDAWFTKGSNKCPICRSEAVHSDKTAT</sequence>